<dbReference type="Gene3D" id="3.50.50.60">
    <property type="entry name" value="FAD/NAD(P)-binding domain"/>
    <property type="match status" value="2"/>
</dbReference>
<organism evidence="4 5">
    <name type="scientific">Parazoarcus communis</name>
    <dbReference type="NCBI Taxonomy" id="41977"/>
    <lineage>
        <taxon>Bacteria</taxon>
        <taxon>Pseudomonadati</taxon>
        <taxon>Pseudomonadota</taxon>
        <taxon>Betaproteobacteria</taxon>
        <taxon>Rhodocyclales</taxon>
        <taxon>Zoogloeaceae</taxon>
        <taxon>Parazoarcus</taxon>
    </lineage>
</organism>
<dbReference type="SUPFAM" id="SSF54373">
    <property type="entry name" value="FAD-linked reductases, C-terminal domain"/>
    <property type="match status" value="1"/>
</dbReference>
<dbReference type="Proteomes" id="UP000244902">
    <property type="component" value="Chromosome"/>
</dbReference>
<accession>A0A2U8GZF0</accession>
<dbReference type="InterPro" id="IPR036188">
    <property type="entry name" value="FAD/NAD-bd_sf"/>
</dbReference>
<protein>
    <submittedName>
        <fullName evidence="4">Amino acid dehydrogenase</fullName>
    </submittedName>
</protein>
<keyword evidence="1" id="KW-0560">Oxidoreductase</keyword>
<feature type="transmembrane region" description="Helical" evidence="2">
    <location>
        <begin position="6"/>
        <end position="23"/>
    </location>
</feature>
<keyword evidence="2" id="KW-1133">Transmembrane helix</keyword>
<gene>
    <name evidence="4" type="ORF">CEW87_02535</name>
</gene>
<dbReference type="EMBL" id="CP022188">
    <property type="protein sequence ID" value="AWI78326.1"/>
    <property type="molecule type" value="Genomic_DNA"/>
</dbReference>
<name>A0A2U8GZF0_9RHOO</name>
<feature type="domain" description="FAD dependent oxidoreductase" evidence="3">
    <location>
        <begin position="7"/>
        <end position="394"/>
    </location>
</feature>
<dbReference type="GO" id="GO:0016491">
    <property type="term" value="F:oxidoreductase activity"/>
    <property type="evidence" value="ECO:0007669"/>
    <property type="project" value="UniProtKB-KW"/>
</dbReference>
<evidence type="ECO:0000256" key="1">
    <source>
        <dbReference type="ARBA" id="ARBA00023002"/>
    </source>
</evidence>
<keyword evidence="2" id="KW-0472">Membrane</keyword>
<dbReference type="InterPro" id="IPR006076">
    <property type="entry name" value="FAD-dep_OxRdtase"/>
</dbReference>
<reference evidence="4 5" key="1">
    <citation type="submission" date="2017-06" db="EMBL/GenBank/DDBJ databases">
        <title>Azoarcus sp. TSNA42 complete genome sequence.</title>
        <authorList>
            <person name="Woo J.-H."/>
            <person name="Kim H.-S."/>
        </authorList>
    </citation>
    <scope>NUCLEOTIDE SEQUENCE [LARGE SCALE GENOMIC DNA]</scope>
    <source>
        <strain evidence="4 5">TSNA42</strain>
    </source>
</reference>
<sequence>MTQPGNIAVIGAGIVGLSTALWLQKMGSKVTLIDRNEPGLGASFGNAGLFADYGRLPIASYAQLRKIPGMLLDKTSPLSLQARYARHLMPYGWHFIKACTPEKYRQGRDALTSLQQTAPAADEALLSETGAAKLVRHDGCLALFSTREGFEAALAGHLREREEQGVKVQVMSAEAVQELEPDLSHFHAGGVLYPETRFTVSPVELSRLYARHFAAQGGKLLLDEVTTVSDADGKCRVNTAQGSCTFDSVVICAGVAGARLAQQLGVKIPLVSERGYHLVLEADKWRLNRPVGWLDYAVFMTPMEGGIRIAGMAEFADPDAPQGERQPEIMLDVAARMMGQKPTVKSTWVGSRPSTPDSLPVIGRVPRHPNFMLAFGHGHLGLTLAATTGKLVAEAIQGRQQDSLLAPFSPSRFH</sequence>
<evidence type="ECO:0000313" key="5">
    <source>
        <dbReference type="Proteomes" id="UP000244902"/>
    </source>
</evidence>
<dbReference type="GO" id="GO:0005737">
    <property type="term" value="C:cytoplasm"/>
    <property type="evidence" value="ECO:0007669"/>
    <property type="project" value="TreeGrafter"/>
</dbReference>
<dbReference type="AlphaFoldDB" id="A0A2U8GZF0"/>
<keyword evidence="2" id="KW-0812">Transmembrane</keyword>
<dbReference type="OrthoDB" id="18526at2"/>
<evidence type="ECO:0000313" key="4">
    <source>
        <dbReference type="EMBL" id="AWI78326.1"/>
    </source>
</evidence>
<dbReference type="PANTHER" id="PTHR13847:SF289">
    <property type="entry name" value="GLYCINE OXIDASE"/>
    <property type="match status" value="1"/>
</dbReference>
<evidence type="ECO:0000256" key="2">
    <source>
        <dbReference type="SAM" id="Phobius"/>
    </source>
</evidence>
<dbReference type="Pfam" id="PF01266">
    <property type="entry name" value="DAO"/>
    <property type="match status" value="1"/>
</dbReference>
<dbReference type="RefSeq" id="WP_108971323.1">
    <property type="nucleotide sequence ID" value="NZ_CP022188.1"/>
</dbReference>
<dbReference type="Gene3D" id="3.30.9.10">
    <property type="entry name" value="D-Amino Acid Oxidase, subunit A, domain 2"/>
    <property type="match status" value="1"/>
</dbReference>
<proteinExistence type="predicted"/>
<dbReference type="SUPFAM" id="SSF51905">
    <property type="entry name" value="FAD/NAD(P)-binding domain"/>
    <property type="match status" value="1"/>
</dbReference>
<evidence type="ECO:0000259" key="3">
    <source>
        <dbReference type="Pfam" id="PF01266"/>
    </source>
</evidence>
<dbReference type="PANTHER" id="PTHR13847">
    <property type="entry name" value="SARCOSINE DEHYDROGENASE-RELATED"/>
    <property type="match status" value="1"/>
</dbReference>